<dbReference type="AlphaFoldDB" id="A0A161R8X7"/>
<dbReference type="NCBIfam" id="TIGR01221">
    <property type="entry name" value="rmlC"/>
    <property type="match status" value="1"/>
</dbReference>
<dbReference type="PANTHER" id="PTHR21047:SF2">
    <property type="entry name" value="THYMIDINE DIPHOSPHO-4-KETO-RHAMNOSE 3,5-EPIMERASE"/>
    <property type="match status" value="1"/>
</dbReference>
<evidence type="ECO:0000313" key="8">
    <source>
        <dbReference type="EMBL" id="KZE33218.1"/>
    </source>
</evidence>
<dbReference type="Gene3D" id="2.60.120.10">
    <property type="entry name" value="Jelly Rolls"/>
    <property type="match status" value="1"/>
</dbReference>
<keyword evidence="7" id="KW-0413">Isomerase</keyword>
<comment type="similarity">
    <text evidence="7">Belongs to the dTDP-4-dehydrorhamnose 3,5-epimerase family.</text>
</comment>
<evidence type="ECO:0000256" key="1">
    <source>
        <dbReference type="ARBA" id="ARBA00001298"/>
    </source>
</evidence>
<protein>
    <recommendedName>
        <fullName evidence="4 7">dTDP-4-dehydrorhamnose 3,5-epimerase</fullName>
        <ecNumber evidence="3 7">5.1.3.13</ecNumber>
    </recommendedName>
    <alternativeName>
        <fullName evidence="7">Thymidine diphospho-4-keto-rhamnose 3,5-epimerase</fullName>
    </alternativeName>
</protein>
<evidence type="ECO:0000313" key="9">
    <source>
        <dbReference type="Proteomes" id="UP000076625"/>
    </source>
</evidence>
<evidence type="ECO:0000256" key="2">
    <source>
        <dbReference type="ARBA" id="ARBA00001997"/>
    </source>
</evidence>
<reference evidence="9" key="1">
    <citation type="submission" date="2016-01" db="EMBL/GenBank/DDBJ databases">
        <title>Draft genome of Chromobacterium sp. F49.</title>
        <authorList>
            <person name="Hong K.W."/>
        </authorList>
    </citation>
    <scope>NUCLEOTIDE SEQUENCE [LARGE SCALE GENOMIC DNA]</scope>
    <source>
        <strain evidence="9">CN10</strain>
    </source>
</reference>
<dbReference type="GO" id="GO:0019305">
    <property type="term" value="P:dTDP-rhamnose biosynthetic process"/>
    <property type="evidence" value="ECO:0007669"/>
    <property type="project" value="UniProtKB-UniRule"/>
</dbReference>
<comment type="catalytic activity">
    <reaction evidence="1 7">
        <text>dTDP-4-dehydro-6-deoxy-alpha-D-glucose = dTDP-4-dehydro-beta-L-rhamnose</text>
        <dbReference type="Rhea" id="RHEA:16969"/>
        <dbReference type="ChEBI" id="CHEBI:57649"/>
        <dbReference type="ChEBI" id="CHEBI:62830"/>
        <dbReference type="EC" id="5.1.3.13"/>
    </reaction>
</comment>
<dbReference type="OrthoDB" id="9800680at2"/>
<dbReference type="GO" id="GO:0008830">
    <property type="term" value="F:dTDP-4-dehydrorhamnose 3,5-epimerase activity"/>
    <property type="evidence" value="ECO:0007669"/>
    <property type="project" value="UniProtKB-UniRule"/>
</dbReference>
<feature type="site" description="Participates in a stacking interaction with the thymidine ring of dTDP-4-oxo-6-deoxyglucose" evidence="6">
    <location>
        <position position="136"/>
    </location>
</feature>
<evidence type="ECO:0000256" key="3">
    <source>
        <dbReference type="ARBA" id="ARBA00012098"/>
    </source>
</evidence>
<comment type="pathway">
    <text evidence="7">Carbohydrate biosynthesis; dTDP-L-rhamnose biosynthesis.</text>
</comment>
<sequence length="180" mass="19676">MKVEQTGLPGLLLLTPTVHRDARGDFAETYNARAFDAAVGRAVSFVQDNQSFSRRGVLRGLHYQLPRPQGKLVRAAAGAVWDVAVDLRRASPTFGRWHGVELSAANGRQLWLPEGFAHGFVALDDALLVYKTTDYWAPDAEHTLAWDDAALAIDWPLSGAPVLSDKDRAGVRLADAPLFD</sequence>
<dbReference type="CDD" id="cd00438">
    <property type="entry name" value="cupin_RmlC"/>
    <property type="match status" value="1"/>
</dbReference>
<dbReference type="EC" id="5.1.3.13" evidence="3 7"/>
<feature type="active site" description="Proton acceptor" evidence="5">
    <location>
        <position position="62"/>
    </location>
</feature>
<comment type="function">
    <text evidence="2 7">Catalyzes the epimerization of the C3' and C5'positions of dTDP-6-deoxy-D-xylo-4-hexulose, forming dTDP-6-deoxy-L-lyxo-4-hexulose.</text>
</comment>
<dbReference type="UniPathway" id="UPA00124"/>
<evidence type="ECO:0000256" key="7">
    <source>
        <dbReference type="RuleBase" id="RU364069"/>
    </source>
</evidence>
<comment type="subunit">
    <text evidence="7">Homodimer.</text>
</comment>
<dbReference type="GO" id="GO:0005829">
    <property type="term" value="C:cytosol"/>
    <property type="evidence" value="ECO:0007669"/>
    <property type="project" value="TreeGrafter"/>
</dbReference>
<comment type="caution">
    <text evidence="8">The sequence shown here is derived from an EMBL/GenBank/DDBJ whole genome shotgun (WGS) entry which is preliminary data.</text>
</comment>
<evidence type="ECO:0000256" key="5">
    <source>
        <dbReference type="PIRSR" id="PIRSR600888-1"/>
    </source>
</evidence>
<dbReference type="Pfam" id="PF00908">
    <property type="entry name" value="dTDP_sugar_isom"/>
    <property type="match status" value="1"/>
</dbReference>
<dbReference type="GO" id="GO:0000271">
    <property type="term" value="P:polysaccharide biosynthetic process"/>
    <property type="evidence" value="ECO:0007669"/>
    <property type="project" value="TreeGrafter"/>
</dbReference>
<organism evidence="8 9">
    <name type="scientific">Crenobacter luteus</name>
    <dbReference type="NCBI Taxonomy" id="1452487"/>
    <lineage>
        <taxon>Bacteria</taxon>
        <taxon>Pseudomonadati</taxon>
        <taxon>Pseudomonadota</taxon>
        <taxon>Betaproteobacteria</taxon>
        <taxon>Neisseriales</taxon>
        <taxon>Neisseriaceae</taxon>
        <taxon>Crenobacter</taxon>
    </lineage>
</organism>
<proteinExistence type="inferred from homology"/>
<gene>
    <name evidence="8" type="ORF">AVW16_09460</name>
</gene>
<name>A0A161R8X7_9NEIS</name>
<keyword evidence="9" id="KW-1185">Reference proteome</keyword>
<dbReference type="STRING" id="1452487.AVW16_09460"/>
<dbReference type="EMBL" id="LQQU01000016">
    <property type="protein sequence ID" value="KZE33218.1"/>
    <property type="molecule type" value="Genomic_DNA"/>
</dbReference>
<dbReference type="InterPro" id="IPR011051">
    <property type="entry name" value="RmlC_Cupin_sf"/>
</dbReference>
<dbReference type="SUPFAM" id="SSF51182">
    <property type="entry name" value="RmlC-like cupins"/>
    <property type="match status" value="1"/>
</dbReference>
<dbReference type="PANTHER" id="PTHR21047">
    <property type="entry name" value="DTDP-6-DEOXY-D-GLUCOSE-3,5 EPIMERASE"/>
    <property type="match status" value="1"/>
</dbReference>
<dbReference type="InterPro" id="IPR000888">
    <property type="entry name" value="RmlC-like"/>
</dbReference>
<dbReference type="RefSeq" id="WP_066611393.1">
    <property type="nucleotide sequence ID" value="NZ_LQQU01000016.1"/>
</dbReference>
<dbReference type="Proteomes" id="UP000076625">
    <property type="component" value="Unassembled WGS sequence"/>
</dbReference>
<evidence type="ECO:0000256" key="6">
    <source>
        <dbReference type="PIRSR" id="PIRSR600888-3"/>
    </source>
</evidence>
<dbReference type="InterPro" id="IPR014710">
    <property type="entry name" value="RmlC-like_jellyroll"/>
</dbReference>
<accession>A0A161R8X7</accession>
<feature type="active site" description="Proton donor" evidence="5">
    <location>
        <position position="130"/>
    </location>
</feature>
<evidence type="ECO:0000256" key="4">
    <source>
        <dbReference type="ARBA" id="ARBA00019595"/>
    </source>
</evidence>